<evidence type="ECO:0000313" key="3">
    <source>
        <dbReference type="EMBL" id="ELS53564.1"/>
    </source>
</evidence>
<evidence type="ECO:0000256" key="2">
    <source>
        <dbReference type="SAM" id="Phobius"/>
    </source>
</evidence>
<comment type="caution">
    <text evidence="3">The sequence shown here is derived from an EMBL/GenBank/DDBJ whole genome shotgun (WGS) entry which is preliminary data.</text>
</comment>
<dbReference type="Proteomes" id="UP000011205">
    <property type="component" value="Unassembled WGS sequence"/>
</dbReference>
<keyword evidence="2" id="KW-1133">Transmembrane helix</keyword>
<organism evidence="3 4">
    <name type="scientific">Streptomyces viridochromogenes Tue57</name>
    <dbReference type="NCBI Taxonomy" id="1160705"/>
    <lineage>
        <taxon>Bacteria</taxon>
        <taxon>Bacillati</taxon>
        <taxon>Actinomycetota</taxon>
        <taxon>Actinomycetes</taxon>
        <taxon>Kitasatosporales</taxon>
        <taxon>Streptomycetaceae</taxon>
        <taxon>Streptomyces</taxon>
    </lineage>
</organism>
<sequence length="50" mass="5733">MSGTATWTRKSSSPDTTKAETTHYARRHRHTARYLIVLAFMVLLLIASQR</sequence>
<feature type="transmembrane region" description="Helical" evidence="2">
    <location>
        <begin position="31"/>
        <end position="48"/>
    </location>
</feature>
<name>L8PBL7_STRVR</name>
<feature type="region of interest" description="Disordered" evidence="1">
    <location>
        <begin position="1"/>
        <end position="24"/>
    </location>
</feature>
<evidence type="ECO:0000313" key="4">
    <source>
        <dbReference type="Proteomes" id="UP000011205"/>
    </source>
</evidence>
<proteinExistence type="predicted"/>
<dbReference type="PATRIC" id="fig|1160705.3.peg.5422"/>
<accession>L8PBL7</accession>
<dbReference type="EMBL" id="AMLP01000164">
    <property type="protein sequence ID" value="ELS53564.1"/>
    <property type="molecule type" value="Genomic_DNA"/>
</dbReference>
<gene>
    <name evidence="3" type="ORF">STVIR_5484</name>
</gene>
<dbReference type="AlphaFoldDB" id="L8PBL7"/>
<reference evidence="3 4" key="1">
    <citation type="journal article" date="2013" name="Genome Announc.">
        <title>Draft Genome Sequence of Streptomyces viridochromogenes Strain Tu57, Producer of Avilamycin.</title>
        <authorList>
            <person name="Gruning B.A."/>
            <person name="Erxleben A."/>
            <person name="Hahnlein A."/>
            <person name="Gunther S."/>
        </authorList>
    </citation>
    <scope>NUCLEOTIDE SEQUENCE [LARGE SCALE GENOMIC DNA]</scope>
    <source>
        <strain evidence="3 4">Tue57</strain>
    </source>
</reference>
<keyword evidence="2" id="KW-0472">Membrane</keyword>
<feature type="compositionally biased region" description="Polar residues" evidence="1">
    <location>
        <begin position="1"/>
        <end position="16"/>
    </location>
</feature>
<keyword evidence="2" id="KW-0812">Transmembrane</keyword>
<protein>
    <submittedName>
        <fullName evidence="3">Uncharacterized protein</fullName>
    </submittedName>
</protein>
<evidence type="ECO:0000256" key="1">
    <source>
        <dbReference type="SAM" id="MobiDB-lite"/>
    </source>
</evidence>